<gene>
    <name evidence="1" type="ORF">SDC9_103252</name>
</gene>
<evidence type="ECO:0000313" key="1">
    <source>
        <dbReference type="EMBL" id="MPM56448.1"/>
    </source>
</evidence>
<organism evidence="1">
    <name type="scientific">bioreactor metagenome</name>
    <dbReference type="NCBI Taxonomy" id="1076179"/>
    <lineage>
        <taxon>unclassified sequences</taxon>
        <taxon>metagenomes</taxon>
        <taxon>ecological metagenomes</taxon>
    </lineage>
</organism>
<proteinExistence type="predicted"/>
<reference evidence="1" key="1">
    <citation type="submission" date="2019-08" db="EMBL/GenBank/DDBJ databases">
        <authorList>
            <person name="Kucharzyk K."/>
            <person name="Murdoch R.W."/>
            <person name="Higgins S."/>
            <person name="Loffler F."/>
        </authorList>
    </citation>
    <scope>NUCLEOTIDE SEQUENCE</scope>
</reference>
<protein>
    <submittedName>
        <fullName evidence="1">Uncharacterized protein</fullName>
    </submittedName>
</protein>
<dbReference type="EMBL" id="VSSQ01015762">
    <property type="protein sequence ID" value="MPM56448.1"/>
    <property type="molecule type" value="Genomic_DNA"/>
</dbReference>
<dbReference type="AlphaFoldDB" id="A0A645AUK3"/>
<comment type="caution">
    <text evidence="1">The sequence shown here is derived from an EMBL/GenBank/DDBJ whole genome shotgun (WGS) entry which is preliminary data.</text>
</comment>
<accession>A0A645AUK3</accession>
<name>A0A645AUK3_9ZZZZ</name>
<sequence length="74" mass="8141">MNFSTVASSGTAYARPALIHNLTCNILFADSHVEAMNKDGLGAIYTPQIYNGSYVKVKACWIPDDAFNTETPWK</sequence>